<gene>
    <name evidence="2" type="ORF">I4641_17335</name>
</gene>
<feature type="transmembrane region" description="Helical" evidence="1">
    <location>
        <begin position="333"/>
        <end position="355"/>
    </location>
</feature>
<sequence length="619" mass="72539">MPIEWSKFDERGLARHVIPELPTSFQLPSQVNRLELIHWVDYRQLLEEIYNALKVKNIKYALEPFNSESNTQLIRTPQEILGNYNEGTCLDLAVLFCGICLACDLLPLLIILEGHALAAVSMLHQRKEWKNSTDEEREKARKLFQDKPLDNHEQLQELISSGDFLPIECTGFVSSFSTLSENMPEGIGRTEQGFLSFERAIEAGKEQLNRSGRKLKFSLDIAITHEYWKIKPLTIQYSETKNIKSPSIYKALPKLFRVLNRDELSRQKNLFRSILIIGFICFILSTAFNILSYDFLSSDYSRPWREWHPIRYIGSIEINAVWGDIIIEIIRNILLTIGAVFLIGKVFIYETFLFLRLRQPSVNEIKLLNCFYVIGTFLLILAVLGIGIYHFDFAPNELMKKYPQYINMNDFKQYYYPYRYYVLYSFINIIIIGIPTFLITLYAALNNIYKIYKIKKFFSIVLNSIRSNEQDLDKCESVKNKFQELNSNLLEMFNHYSIPVLFMTLVITFEYTLAKITLSNSGEIWTWICYGLILLILLIISIIYFLYGNFTIKTRNYLVQVRCKDNDIYNFKHHNNTTQFIKDILNNSYGYRLAFINLFIIFIFEIINSSNMVDILLKN</sequence>
<dbReference type="RefSeq" id="WP_229641838.1">
    <property type="nucleotide sequence ID" value="NZ_JADWDC010000053.1"/>
</dbReference>
<keyword evidence="1" id="KW-0472">Membrane</keyword>
<feature type="transmembrane region" description="Helical" evidence="1">
    <location>
        <begin position="270"/>
        <end position="291"/>
    </location>
</feature>
<accession>A0A964FH58</accession>
<reference evidence="2" key="1">
    <citation type="journal article" date="2021" name="Antonie Van Leeuwenhoek">
        <title>Draft genome and description of Waterburya agarophytonicola gen. nov. sp. nov. (Pleurocapsales, Cyanobacteria): a seaweed symbiont.</title>
        <authorList>
            <person name="Bonthond G."/>
            <person name="Shalygin S."/>
            <person name="Bayer T."/>
            <person name="Weinberger F."/>
        </authorList>
    </citation>
    <scope>NUCLEOTIDE SEQUENCE</scope>
    <source>
        <strain evidence="2">KI4</strain>
    </source>
</reference>
<keyword evidence="3" id="KW-1185">Reference proteome</keyword>
<feature type="transmembrane region" description="Helical" evidence="1">
    <location>
        <begin position="496"/>
        <end position="518"/>
    </location>
</feature>
<feature type="transmembrane region" description="Helical" evidence="1">
    <location>
        <begin position="589"/>
        <end position="607"/>
    </location>
</feature>
<protein>
    <submittedName>
        <fullName evidence="2">Uncharacterized protein</fullName>
    </submittedName>
</protein>
<dbReference type="Proteomes" id="UP000729733">
    <property type="component" value="Unassembled WGS sequence"/>
</dbReference>
<dbReference type="AlphaFoldDB" id="A0A964FH58"/>
<keyword evidence="1" id="KW-1133">Transmembrane helix</keyword>
<dbReference type="EMBL" id="JADWDC010000053">
    <property type="protein sequence ID" value="MCC0178737.1"/>
    <property type="molecule type" value="Genomic_DNA"/>
</dbReference>
<feature type="transmembrane region" description="Helical" evidence="1">
    <location>
        <begin position="92"/>
        <end position="120"/>
    </location>
</feature>
<feature type="transmembrane region" description="Helical" evidence="1">
    <location>
        <begin position="421"/>
        <end position="445"/>
    </location>
</feature>
<name>A0A964FH58_9CYAN</name>
<comment type="caution">
    <text evidence="2">The sequence shown here is derived from an EMBL/GenBank/DDBJ whole genome shotgun (WGS) entry which is preliminary data.</text>
</comment>
<evidence type="ECO:0000256" key="1">
    <source>
        <dbReference type="SAM" id="Phobius"/>
    </source>
</evidence>
<evidence type="ECO:0000313" key="2">
    <source>
        <dbReference type="EMBL" id="MCC0178737.1"/>
    </source>
</evidence>
<feature type="transmembrane region" description="Helical" evidence="1">
    <location>
        <begin position="367"/>
        <end position="391"/>
    </location>
</feature>
<proteinExistence type="predicted"/>
<evidence type="ECO:0000313" key="3">
    <source>
        <dbReference type="Proteomes" id="UP000729733"/>
    </source>
</evidence>
<feature type="transmembrane region" description="Helical" evidence="1">
    <location>
        <begin position="524"/>
        <end position="547"/>
    </location>
</feature>
<keyword evidence="1" id="KW-0812">Transmembrane</keyword>
<organism evidence="2 3">
    <name type="scientific">Waterburya agarophytonicola KI4</name>
    <dbReference type="NCBI Taxonomy" id="2874699"/>
    <lineage>
        <taxon>Bacteria</taxon>
        <taxon>Bacillati</taxon>
        <taxon>Cyanobacteriota</taxon>
        <taxon>Cyanophyceae</taxon>
        <taxon>Pleurocapsales</taxon>
        <taxon>Hyellaceae</taxon>
        <taxon>Waterburya</taxon>
        <taxon>Waterburya agarophytonicola</taxon>
    </lineage>
</organism>